<dbReference type="InterPro" id="IPR029062">
    <property type="entry name" value="Class_I_gatase-like"/>
</dbReference>
<reference evidence="3" key="2">
    <citation type="submission" date="2020-09" db="EMBL/GenBank/DDBJ databases">
        <authorList>
            <person name="Sun Q."/>
            <person name="Ohkuma M."/>
        </authorList>
    </citation>
    <scope>NUCLEOTIDE SEQUENCE</scope>
    <source>
        <strain evidence="3">JCM 4654</strain>
    </source>
</reference>
<dbReference type="EMBL" id="BMVF01000013">
    <property type="protein sequence ID" value="GHD92781.1"/>
    <property type="molecule type" value="Genomic_DNA"/>
</dbReference>
<evidence type="ECO:0000313" key="4">
    <source>
        <dbReference type="Proteomes" id="UP000608955"/>
    </source>
</evidence>
<protein>
    <submittedName>
        <fullName evidence="3">AraC family transcriptional regulator</fullName>
    </submittedName>
</protein>
<reference evidence="3" key="1">
    <citation type="journal article" date="2014" name="Int. J. Syst. Evol. Microbiol.">
        <title>Complete genome sequence of Corynebacterium casei LMG S-19264T (=DSM 44701T), isolated from a smear-ripened cheese.</title>
        <authorList>
            <consortium name="US DOE Joint Genome Institute (JGI-PGF)"/>
            <person name="Walter F."/>
            <person name="Albersmeier A."/>
            <person name="Kalinowski J."/>
            <person name="Ruckert C."/>
        </authorList>
    </citation>
    <scope>NUCLEOTIDE SEQUENCE</scope>
    <source>
        <strain evidence="3">JCM 4654</strain>
    </source>
</reference>
<dbReference type="AlphaFoldDB" id="A0A919CXD8"/>
<comment type="caution">
    <text evidence="3">The sequence shown here is derived from an EMBL/GenBank/DDBJ whole genome shotgun (WGS) entry which is preliminary data.</text>
</comment>
<dbReference type="PANTHER" id="PTHR43130">
    <property type="entry name" value="ARAC-FAMILY TRANSCRIPTIONAL REGULATOR"/>
    <property type="match status" value="1"/>
</dbReference>
<keyword evidence="4" id="KW-1185">Reference proteome</keyword>
<evidence type="ECO:0000256" key="1">
    <source>
        <dbReference type="SAM" id="MobiDB-lite"/>
    </source>
</evidence>
<dbReference type="GO" id="GO:0006355">
    <property type="term" value="P:regulation of DNA-templated transcription"/>
    <property type="evidence" value="ECO:0007669"/>
    <property type="project" value="TreeGrafter"/>
</dbReference>
<dbReference type="CDD" id="cd03139">
    <property type="entry name" value="GATase1_PfpI_2"/>
    <property type="match status" value="1"/>
</dbReference>
<dbReference type="SUPFAM" id="SSF52317">
    <property type="entry name" value="Class I glutamine amidotransferase-like"/>
    <property type="match status" value="1"/>
</dbReference>
<organism evidence="3 4">
    <name type="scientific">Streptomyces naganishii JCM 4654</name>
    <dbReference type="NCBI Taxonomy" id="1306179"/>
    <lineage>
        <taxon>Bacteria</taxon>
        <taxon>Bacillati</taxon>
        <taxon>Actinomycetota</taxon>
        <taxon>Actinomycetes</taxon>
        <taxon>Kitasatosporales</taxon>
        <taxon>Streptomycetaceae</taxon>
        <taxon>Streptomyces</taxon>
    </lineage>
</organism>
<name>A0A919CXD8_9ACTN</name>
<dbReference type="InterPro" id="IPR002818">
    <property type="entry name" value="DJ-1/PfpI"/>
</dbReference>
<dbReference type="PANTHER" id="PTHR43130:SF3">
    <property type="entry name" value="HTH-TYPE TRANSCRIPTIONAL REGULATOR RV1931C"/>
    <property type="match status" value="1"/>
</dbReference>
<evidence type="ECO:0000259" key="2">
    <source>
        <dbReference type="Pfam" id="PF01965"/>
    </source>
</evidence>
<dbReference type="Pfam" id="PF01965">
    <property type="entry name" value="DJ-1_PfpI"/>
    <property type="match status" value="1"/>
</dbReference>
<gene>
    <name evidence="3" type="ORF">GCM10010508_46970</name>
</gene>
<dbReference type="Gene3D" id="3.40.50.880">
    <property type="match status" value="1"/>
</dbReference>
<feature type="domain" description="DJ-1/PfpI" evidence="2">
    <location>
        <begin position="6"/>
        <end position="169"/>
    </location>
</feature>
<evidence type="ECO:0000313" key="3">
    <source>
        <dbReference type="EMBL" id="GHD92781.1"/>
    </source>
</evidence>
<accession>A0A919CXD8</accession>
<feature type="region of interest" description="Disordered" evidence="1">
    <location>
        <begin position="196"/>
        <end position="225"/>
    </location>
</feature>
<proteinExistence type="predicted"/>
<dbReference type="InterPro" id="IPR052158">
    <property type="entry name" value="INH-QAR"/>
</dbReference>
<sequence length="225" mass="24477">MTTYGILIFDGAEELDFTGPWEVFTASSMLREHADTAVLIAEHPGAVRCNKGMQVLPDHTLDDHPPLDVLLAPGGNGTRREVSNPVLIDWIRKTAADVTWTTSVCTGALLLHEAGPARGRRVATHRLFEDTLQARGDISVVRDARYVVDGNLVTSQGVSAGIDMALWLVGRLHGRDHARAVRQYIQYEPAPPYLADEPFVTGRETAPAAPSNDRDSGRSSRTTAV</sequence>
<dbReference type="Proteomes" id="UP000608955">
    <property type="component" value="Unassembled WGS sequence"/>
</dbReference>
<dbReference type="RefSeq" id="WP_190179816.1">
    <property type="nucleotide sequence ID" value="NZ_BMVF01000013.1"/>
</dbReference>